<reference evidence="1" key="1">
    <citation type="submission" date="2021-01" db="EMBL/GenBank/DDBJ databases">
        <authorList>
            <person name="Corre E."/>
            <person name="Pelletier E."/>
            <person name="Niang G."/>
            <person name="Scheremetjew M."/>
            <person name="Finn R."/>
            <person name="Kale V."/>
            <person name="Holt S."/>
            <person name="Cochrane G."/>
            <person name="Meng A."/>
            <person name="Brown T."/>
            <person name="Cohen L."/>
        </authorList>
    </citation>
    <scope>NUCLEOTIDE SEQUENCE</scope>
    <source>
        <strain evidence="1">Pbaha01</strain>
    </source>
</reference>
<organism evidence="1">
    <name type="scientific">Pyrodinium bahamense</name>
    <dbReference type="NCBI Taxonomy" id="73915"/>
    <lineage>
        <taxon>Eukaryota</taxon>
        <taxon>Sar</taxon>
        <taxon>Alveolata</taxon>
        <taxon>Dinophyceae</taxon>
        <taxon>Gonyaulacales</taxon>
        <taxon>Pyrocystaceae</taxon>
        <taxon>Pyrodinium</taxon>
    </lineage>
</organism>
<dbReference type="EMBL" id="HBEG01023255">
    <property type="protein sequence ID" value="CAD8359013.1"/>
    <property type="molecule type" value="Transcribed_RNA"/>
</dbReference>
<gene>
    <name evidence="1" type="ORF">PBAH0796_LOCUS14122</name>
</gene>
<accession>A0A7S0AD90</accession>
<dbReference type="AlphaFoldDB" id="A0A7S0AD90"/>
<name>A0A7S0AD90_9DINO</name>
<proteinExistence type="predicted"/>
<sequence>MAVERCRAGSHWTACGGEVLANLERGPATLGPMRRLFAVPACAVYAENDGASLEAALYVANLLFMTGHGRLPLLLESEVLNSEGALSPPEVCQSLLVLGTPVSSRAAAALLRPQPALAYEPPVQVDESGSGLVLGGCHWAGPGLAALALLPWWPPAGASATKRSPQRLALLAIGSSPQAATEAVALLATPTIPPMTRQPFTHLLPDYVVLDVAQTRARGAGGFLAAGFWGHRWQHEPRAAWERSCHSAALAEEGGLRTRDEL</sequence>
<protein>
    <submittedName>
        <fullName evidence="1">Uncharacterized protein</fullName>
    </submittedName>
</protein>
<evidence type="ECO:0000313" key="1">
    <source>
        <dbReference type="EMBL" id="CAD8359013.1"/>
    </source>
</evidence>